<dbReference type="Gene3D" id="3.40.50.1580">
    <property type="entry name" value="Nucleoside phosphorylase domain"/>
    <property type="match status" value="1"/>
</dbReference>
<dbReference type="InterPro" id="IPR000845">
    <property type="entry name" value="Nucleoside_phosphorylase_d"/>
</dbReference>
<dbReference type="CDD" id="cd09008">
    <property type="entry name" value="MTAN"/>
    <property type="match status" value="1"/>
</dbReference>
<dbReference type="OrthoDB" id="1153057at2759"/>
<feature type="domain" description="Nucleoside phosphorylase" evidence="2">
    <location>
        <begin position="104"/>
        <end position="331"/>
    </location>
</feature>
<dbReference type="GO" id="GO:0019509">
    <property type="term" value="P:L-methionine salvage from methylthioadenosine"/>
    <property type="evidence" value="ECO:0007669"/>
    <property type="project" value="InterPro"/>
</dbReference>
<dbReference type="InterPro" id="IPR035994">
    <property type="entry name" value="Nucleoside_phosphorylase_sf"/>
</dbReference>
<feature type="compositionally biased region" description="Polar residues" evidence="1">
    <location>
        <begin position="86"/>
        <end position="95"/>
    </location>
</feature>
<dbReference type="InterPro" id="IPR044580">
    <property type="entry name" value="MTAN"/>
</dbReference>
<dbReference type="PANTHER" id="PTHR46994">
    <property type="entry name" value="5'-METHYLTHIOADENOSINE/S-ADENOSYLHOMOCYSTEINE NUCLEOSIDASE 1"/>
    <property type="match status" value="1"/>
</dbReference>
<name>A0A484M2C8_9ASTE</name>
<evidence type="ECO:0000313" key="4">
    <source>
        <dbReference type="Proteomes" id="UP000595140"/>
    </source>
</evidence>
<dbReference type="GO" id="GO:0008930">
    <property type="term" value="F:methylthioadenosine nucleosidase activity"/>
    <property type="evidence" value="ECO:0007669"/>
    <property type="project" value="InterPro"/>
</dbReference>
<protein>
    <recommendedName>
        <fullName evidence="2">Nucleoside phosphorylase domain-containing protein</fullName>
    </recommendedName>
</protein>
<dbReference type="Pfam" id="PF01048">
    <property type="entry name" value="PNP_UDP_1"/>
    <property type="match status" value="1"/>
</dbReference>
<evidence type="ECO:0000313" key="3">
    <source>
        <dbReference type="EMBL" id="VFQ82970.1"/>
    </source>
</evidence>
<keyword evidence="4" id="KW-1185">Reference proteome</keyword>
<sequence>MMANAAMRFKRLGGNRDDMEMKNVGVGMSRKVISQFTWVPTGVESRKSPIKAAAAAAAGPGRRRAIRSEAKSTMAPPEDQPERVNNESSSVYASSPVDNRPISTIVFVIAMQTEAQPLVTKFQLAEDVDPPFPKGVPWVRYYGNYKDLNINIVCPGKDSALGVDCVGTVSASLITYASIQALKPDLIINAGTAGGFKAKGASIGDVFLVSHAAFHDRRIPIPVFDLYGVGLRQACPTPNLLKELNMKVGKLSTGDSLDMSPTDETSITANEATLKDMEGAAVAYVSDLLKVPAILLKAVTDIVDGDKPTAEEFLQNLLAVTAALDEAATRVVDFISGKSLSDL</sequence>
<dbReference type="GO" id="GO:0009116">
    <property type="term" value="P:nucleoside metabolic process"/>
    <property type="evidence" value="ECO:0007669"/>
    <property type="project" value="InterPro"/>
</dbReference>
<dbReference type="AlphaFoldDB" id="A0A484M2C8"/>
<organism evidence="3 4">
    <name type="scientific">Cuscuta campestris</name>
    <dbReference type="NCBI Taxonomy" id="132261"/>
    <lineage>
        <taxon>Eukaryota</taxon>
        <taxon>Viridiplantae</taxon>
        <taxon>Streptophyta</taxon>
        <taxon>Embryophyta</taxon>
        <taxon>Tracheophyta</taxon>
        <taxon>Spermatophyta</taxon>
        <taxon>Magnoliopsida</taxon>
        <taxon>eudicotyledons</taxon>
        <taxon>Gunneridae</taxon>
        <taxon>Pentapetalae</taxon>
        <taxon>asterids</taxon>
        <taxon>lamiids</taxon>
        <taxon>Solanales</taxon>
        <taxon>Convolvulaceae</taxon>
        <taxon>Cuscuteae</taxon>
        <taxon>Cuscuta</taxon>
        <taxon>Cuscuta subgen. Grammica</taxon>
        <taxon>Cuscuta sect. Cleistogrammica</taxon>
    </lineage>
</organism>
<dbReference type="EMBL" id="OOIL02002491">
    <property type="protein sequence ID" value="VFQ82970.1"/>
    <property type="molecule type" value="Genomic_DNA"/>
</dbReference>
<dbReference type="Proteomes" id="UP000595140">
    <property type="component" value="Unassembled WGS sequence"/>
</dbReference>
<dbReference type="SUPFAM" id="SSF53167">
    <property type="entry name" value="Purine and uridine phosphorylases"/>
    <property type="match status" value="1"/>
</dbReference>
<evidence type="ECO:0000256" key="1">
    <source>
        <dbReference type="SAM" id="MobiDB-lite"/>
    </source>
</evidence>
<evidence type="ECO:0000259" key="2">
    <source>
        <dbReference type="Pfam" id="PF01048"/>
    </source>
</evidence>
<proteinExistence type="predicted"/>
<reference evidence="3 4" key="1">
    <citation type="submission" date="2018-04" db="EMBL/GenBank/DDBJ databases">
        <authorList>
            <person name="Vogel A."/>
        </authorList>
    </citation>
    <scope>NUCLEOTIDE SEQUENCE [LARGE SCALE GENOMIC DNA]</scope>
</reference>
<gene>
    <name evidence="3" type="ORF">CCAM_LOCUS24746</name>
</gene>
<dbReference type="PANTHER" id="PTHR46994:SF1">
    <property type="entry name" value="5'-METHYLTHIOADENOSINE NUCLEOSIDASE"/>
    <property type="match status" value="1"/>
</dbReference>
<accession>A0A484M2C8</accession>
<feature type="region of interest" description="Disordered" evidence="1">
    <location>
        <begin position="53"/>
        <end position="95"/>
    </location>
</feature>